<evidence type="ECO:0000256" key="1">
    <source>
        <dbReference type="SAM" id="MobiDB-lite"/>
    </source>
</evidence>
<feature type="region of interest" description="Disordered" evidence="1">
    <location>
        <begin position="28"/>
        <end position="48"/>
    </location>
</feature>
<reference evidence="3" key="1">
    <citation type="submission" date="2021-12" db="EMBL/GenBank/DDBJ databases">
        <authorList>
            <person name="Martin H S."/>
        </authorList>
    </citation>
    <scope>NUCLEOTIDE SEQUENCE</scope>
</reference>
<feature type="domain" description="DUF4780" evidence="2">
    <location>
        <begin position="1043"/>
        <end position="1210"/>
    </location>
</feature>
<feature type="region of interest" description="Disordered" evidence="1">
    <location>
        <begin position="563"/>
        <end position="642"/>
    </location>
</feature>
<feature type="compositionally biased region" description="Basic residues" evidence="1">
    <location>
        <begin position="358"/>
        <end position="370"/>
    </location>
</feature>
<keyword evidence="4" id="KW-1185">Reference proteome</keyword>
<feature type="domain" description="DUF4780" evidence="2">
    <location>
        <begin position="891"/>
        <end position="1002"/>
    </location>
</feature>
<feature type="compositionally biased region" description="Basic and acidic residues" evidence="1">
    <location>
        <begin position="293"/>
        <end position="330"/>
    </location>
</feature>
<dbReference type="OrthoDB" id="7430688at2759"/>
<dbReference type="EMBL" id="OV170233">
    <property type="protein sequence ID" value="CAH0718492.1"/>
    <property type="molecule type" value="Genomic_DNA"/>
</dbReference>
<protein>
    <recommendedName>
        <fullName evidence="2">DUF4780 domain-containing protein</fullName>
    </recommendedName>
</protein>
<feature type="region of interest" description="Disordered" evidence="1">
    <location>
        <begin position="734"/>
        <end position="771"/>
    </location>
</feature>
<gene>
    <name evidence="3" type="ORF">BINO364_LOCUS4969</name>
</gene>
<feature type="compositionally biased region" description="Basic and acidic residues" evidence="1">
    <location>
        <begin position="189"/>
        <end position="200"/>
    </location>
</feature>
<feature type="non-terminal residue" evidence="3">
    <location>
        <position position="1266"/>
    </location>
</feature>
<organism evidence="3 4">
    <name type="scientific">Brenthis ino</name>
    <name type="common">lesser marbled fritillary</name>
    <dbReference type="NCBI Taxonomy" id="405034"/>
    <lineage>
        <taxon>Eukaryota</taxon>
        <taxon>Metazoa</taxon>
        <taxon>Ecdysozoa</taxon>
        <taxon>Arthropoda</taxon>
        <taxon>Hexapoda</taxon>
        <taxon>Insecta</taxon>
        <taxon>Pterygota</taxon>
        <taxon>Neoptera</taxon>
        <taxon>Endopterygota</taxon>
        <taxon>Lepidoptera</taxon>
        <taxon>Glossata</taxon>
        <taxon>Ditrysia</taxon>
        <taxon>Papilionoidea</taxon>
        <taxon>Nymphalidae</taxon>
        <taxon>Heliconiinae</taxon>
        <taxon>Argynnini</taxon>
        <taxon>Brenthis</taxon>
    </lineage>
</organism>
<sequence>MPKRTVEEKIEKYQRKIRKLNKRVRRIVTSSESSDESKMESVVSVPEDLPEIENKEAMELLTNDIQVSNFPELEPELLRALGEDNIEEPEYGESIHDDLAKRWLPIIKKGLSKDIKEKLNKECLVPENFKLLRPSTLNTEIITALAETVKSRDKKLKTNQQQLAMGITAVNKALHLLLSNGKRLQTSSLDERGRGTRWPEENSSTSTAATTVVNGEVFVPEHEQESCPNEAIIQSISRWIKQALSESGIDISVFGAHSMRHASTSSAKAAGVGIEASNEAIYSGGYRPNVREEAAKYQSRSDHWKEREKFSSKVDDRREGTRMQKFDIPRASEQQRSSEQESNRSRSPKRERSPVRDRYKRHSPSPRSPRRSWALEKRRSPEIREPPPPPVWPQEREEYTQQVRSKFPDRALEKTVPVWETRDTKRDDFQSSDDRRDFPEQRRKEVGKWKPIPGSSPPPNKSSSRFEEPKITRKEFENRRDFARDVDNRKEHDDRHEKEYPHERSDIRFKAAFDAKDEVPRKRDEYSGRIEEKKKEILHKQEQLQKEIDEVYKRAVDFAKKAEMYRKAEIKEEPNYDDGRHRNDRQTPKEMQRFKRESYEDEREREDYRRDKKPQFTRDEDTKKPDSEDFKRPRHGPEDTQKAHIFSEMKAKRNKAIEEISEKIITKHGNFLSADVKKRVMDELKWTLRRKIHDMFEDKDVSFIEMVVKFNARNSAKDEEKMFNEVMSSLPVHFRNLKRSTQDDSDVPAKSSRRSPEPSTNKDVQSRATEQNSTIPDWNFGMIQQTIPMTAEINHMSMINPPILVHPVMPQYPQYVPVYQETSQPQEEKKKDGFVLYLCKDDFQPIREHETDLLKNFLIQQLIKVTETSQGWAPDFTLNNKINSYRHEVLTRDERSQDWLLGLDFSEFKDFNVLVYTTEELWYERAAIWLPGHSRSKHIEPLTKLKLQNKKLEGVNIGKWKIVKKIVTAKGTRLYVDMPPSSARALEKYKMLLSYELQKVSVFLKAVAIDKDAFDAGLNETSIPAIPTSASTPMPSVGPHPDLIKMALKGNKPFSLPLARKLKDIILYKLFKYHELNGSSRTDFVKYGCCQGGFFGIVPENEESKRWLCQLDMGKIQRQPVIIVGADGIKTKYFKMTMNLPRDVNLNEALACERIRHSNQGVKGLNFSLWKNPKIIAYTQYGKNYTRLEVDMDLETVETLSNLNFQLDYIAKGTNCGNLTVKSGYSMEKIREIIAKYKAEMKDTYDVANMDISTDSDNEDDVVCLD</sequence>
<feature type="compositionally biased region" description="Basic and acidic residues" evidence="1">
    <location>
        <begin position="373"/>
        <end position="385"/>
    </location>
</feature>
<evidence type="ECO:0000313" key="4">
    <source>
        <dbReference type="Proteomes" id="UP000838878"/>
    </source>
</evidence>
<feature type="compositionally biased region" description="Basic and acidic residues" evidence="1">
    <location>
        <begin position="336"/>
        <end position="357"/>
    </location>
</feature>
<feature type="region of interest" description="Disordered" evidence="1">
    <location>
        <begin position="293"/>
        <end position="527"/>
    </location>
</feature>
<evidence type="ECO:0000259" key="2">
    <source>
        <dbReference type="Pfam" id="PF16012"/>
    </source>
</evidence>
<dbReference type="Pfam" id="PF16012">
    <property type="entry name" value="DUF4780"/>
    <property type="match status" value="2"/>
</dbReference>
<dbReference type="AlphaFoldDB" id="A0A8J9UE88"/>
<dbReference type="InterPro" id="IPR031961">
    <property type="entry name" value="DUF4780"/>
</dbReference>
<name>A0A8J9UE88_9NEOP</name>
<dbReference type="PANTHER" id="PTHR34239">
    <property type="entry name" value="APPLE DOMAIN-CONTAINING PROTEIN"/>
    <property type="match status" value="1"/>
</dbReference>
<feature type="region of interest" description="Disordered" evidence="1">
    <location>
        <begin position="188"/>
        <end position="207"/>
    </location>
</feature>
<feature type="compositionally biased region" description="Basic and acidic residues" evidence="1">
    <location>
        <begin position="563"/>
        <end position="598"/>
    </location>
</feature>
<feature type="compositionally biased region" description="Polar residues" evidence="1">
    <location>
        <begin position="757"/>
        <end position="771"/>
    </location>
</feature>
<accession>A0A8J9UE88</accession>
<feature type="compositionally biased region" description="Basic and acidic residues" evidence="1">
    <location>
        <begin position="464"/>
        <end position="527"/>
    </location>
</feature>
<evidence type="ECO:0000313" key="3">
    <source>
        <dbReference type="EMBL" id="CAH0718492.1"/>
    </source>
</evidence>
<feature type="compositionally biased region" description="Basic and acidic residues" evidence="1">
    <location>
        <begin position="605"/>
        <end position="642"/>
    </location>
</feature>
<feature type="compositionally biased region" description="Basic and acidic residues" evidence="1">
    <location>
        <begin position="420"/>
        <end position="448"/>
    </location>
</feature>
<proteinExistence type="predicted"/>
<dbReference type="PANTHER" id="PTHR34239:SF2">
    <property type="entry name" value="TRANSPOSABLE ELEMENT P TRANSPOSASE_THAP9 CONSERVED DOMAIN-CONTAINING PROTEIN"/>
    <property type="match status" value="1"/>
</dbReference>
<dbReference type="Proteomes" id="UP000838878">
    <property type="component" value="Chromosome 13"/>
</dbReference>